<dbReference type="InterPro" id="IPR003439">
    <property type="entry name" value="ABC_transporter-like_ATP-bd"/>
</dbReference>
<accession>A0ABW7SUM3</accession>
<dbReference type="InterPro" id="IPR051309">
    <property type="entry name" value="ABCF_ATPase"/>
</dbReference>
<dbReference type="Gene3D" id="1.10.287.380">
    <property type="entry name" value="Valyl-tRNA synthetase, C-terminal domain"/>
    <property type="match status" value="1"/>
</dbReference>
<dbReference type="InterPro" id="IPR032524">
    <property type="entry name" value="ABC_tran_C"/>
</dbReference>
<dbReference type="CDD" id="cd03221">
    <property type="entry name" value="ABCF_EF-3"/>
    <property type="match status" value="2"/>
</dbReference>
<organism evidence="5 6">
    <name type="scientific">Micromonospora rubida</name>
    <dbReference type="NCBI Taxonomy" id="2697657"/>
    <lineage>
        <taxon>Bacteria</taxon>
        <taxon>Bacillati</taxon>
        <taxon>Actinomycetota</taxon>
        <taxon>Actinomycetes</taxon>
        <taxon>Micromonosporales</taxon>
        <taxon>Micromonosporaceae</taxon>
        <taxon>Micromonospora</taxon>
    </lineage>
</organism>
<dbReference type="EMBL" id="JBIRPU010000023">
    <property type="protein sequence ID" value="MFI0795952.1"/>
    <property type="molecule type" value="Genomic_DNA"/>
</dbReference>
<dbReference type="PANTHER" id="PTHR42855">
    <property type="entry name" value="ABC TRANSPORTER ATP-BINDING SUBUNIT"/>
    <property type="match status" value="1"/>
</dbReference>
<dbReference type="InterPro" id="IPR003593">
    <property type="entry name" value="AAA+_ATPase"/>
</dbReference>
<gene>
    <name evidence="5" type="ORF">ACH4OY_25205</name>
</gene>
<keyword evidence="2 5" id="KW-0067">ATP-binding</keyword>
<dbReference type="InterPro" id="IPR027417">
    <property type="entry name" value="P-loop_NTPase"/>
</dbReference>
<dbReference type="RefSeq" id="WP_396683638.1">
    <property type="nucleotide sequence ID" value="NZ_JBIRPU010000023.1"/>
</dbReference>
<evidence type="ECO:0000256" key="3">
    <source>
        <dbReference type="SAM" id="Coils"/>
    </source>
</evidence>
<evidence type="ECO:0000313" key="5">
    <source>
        <dbReference type="EMBL" id="MFI0795952.1"/>
    </source>
</evidence>
<dbReference type="PANTHER" id="PTHR42855:SF1">
    <property type="entry name" value="ABC TRANSPORTER DOMAIN-CONTAINING PROTEIN"/>
    <property type="match status" value="1"/>
</dbReference>
<dbReference type="PROSITE" id="PS50893">
    <property type="entry name" value="ABC_TRANSPORTER_2"/>
    <property type="match status" value="2"/>
</dbReference>
<dbReference type="SMART" id="SM00382">
    <property type="entry name" value="AAA"/>
    <property type="match status" value="2"/>
</dbReference>
<dbReference type="GO" id="GO:0005524">
    <property type="term" value="F:ATP binding"/>
    <property type="evidence" value="ECO:0007669"/>
    <property type="project" value="UniProtKB-KW"/>
</dbReference>
<evidence type="ECO:0000313" key="6">
    <source>
        <dbReference type="Proteomes" id="UP001611075"/>
    </source>
</evidence>
<comment type="caution">
    <text evidence="5">The sequence shown here is derived from an EMBL/GenBank/DDBJ whole genome shotgun (WGS) entry which is preliminary data.</text>
</comment>
<feature type="domain" description="ABC transporter" evidence="4">
    <location>
        <begin position="5"/>
        <end position="235"/>
    </location>
</feature>
<reference evidence="5 6" key="1">
    <citation type="submission" date="2024-10" db="EMBL/GenBank/DDBJ databases">
        <title>The Natural Products Discovery Center: Release of the First 8490 Sequenced Strains for Exploring Actinobacteria Biosynthetic Diversity.</title>
        <authorList>
            <person name="Kalkreuter E."/>
            <person name="Kautsar S.A."/>
            <person name="Yang D."/>
            <person name="Bader C.D."/>
            <person name="Teijaro C.N."/>
            <person name="Fluegel L."/>
            <person name="Davis C.M."/>
            <person name="Simpson J.R."/>
            <person name="Lauterbach L."/>
            <person name="Steele A.D."/>
            <person name="Gui C."/>
            <person name="Meng S."/>
            <person name="Li G."/>
            <person name="Viehrig K."/>
            <person name="Ye F."/>
            <person name="Su P."/>
            <person name="Kiefer A.F."/>
            <person name="Nichols A."/>
            <person name="Cepeda A.J."/>
            <person name="Yan W."/>
            <person name="Fan B."/>
            <person name="Jiang Y."/>
            <person name="Adhikari A."/>
            <person name="Zheng C.-J."/>
            <person name="Schuster L."/>
            <person name="Cowan T.M."/>
            <person name="Smanski M.J."/>
            <person name="Chevrette M.G."/>
            <person name="De Carvalho L.P.S."/>
            <person name="Shen B."/>
        </authorList>
    </citation>
    <scope>NUCLEOTIDE SEQUENCE [LARGE SCALE GENOMIC DNA]</scope>
    <source>
        <strain evidence="5 6">NPDC021253</strain>
    </source>
</reference>
<evidence type="ECO:0000259" key="4">
    <source>
        <dbReference type="PROSITE" id="PS50893"/>
    </source>
</evidence>
<dbReference type="Pfam" id="PF16326">
    <property type="entry name" value="ABC_tran_CTD"/>
    <property type="match status" value="1"/>
</dbReference>
<evidence type="ECO:0000256" key="2">
    <source>
        <dbReference type="ARBA" id="ARBA00022840"/>
    </source>
</evidence>
<feature type="coiled-coil region" evidence="3">
    <location>
        <begin position="531"/>
        <end position="589"/>
    </location>
</feature>
<keyword evidence="1" id="KW-0547">Nucleotide-binding</keyword>
<proteinExistence type="predicted"/>
<dbReference type="PROSITE" id="PS00211">
    <property type="entry name" value="ABC_TRANSPORTER_1"/>
    <property type="match status" value="2"/>
</dbReference>
<sequence>MANIVNLDRVSKGYGAAGPLLTDVSLGLDDADRIGVVGLNGAGKSTLLRLLTKQEEPDEGRVTHRRDLRVLWLPQALTLTPEATVRDVVLGTAWLGESMGAEHEWAGDAGVRGILDGLGMPHLGLDQPVGPMSGGERRRVALAALLVRDSDLLILDEPTNHLDVGGVDWLAKHLVGRKGALVVVTHDRWFLDAVCTDTWEVVDQTVRAYEGGFAAWTLARIERDRVAAATEARRQNLLRKEIAWLRRGPPARTSKPQFRIDAANALIADVPPARDTMSLQRMATARLGKQVYDLEGVRLYAGPKEILHDATWHVGPGDRIAILGRNGAGKTTLLRMLAGITRPDGGRFATGSTVRPAFLSQELAELPGHLRVLEAVEEVARRVQLGDREVSAAQLAEVFGFDDRRLWTPVGDLSGGERRRLQMLRLLAGEPNVLLFDEPTNDLDTDTLAALEDLLDSWPGTVIVASHDRYLIERVTESAYGMFGDGRLVHLPGGVDEYLARTASQPLAAVAGAPATADATPAAGGMSAAEARQAKKDLTRLERQIGKLDQREAALLDQLAANSTDYAKVAELDAQLKDMRAEREQVEETWLALAEQVPGN</sequence>
<dbReference type="Pfam" id="PF00005">
    <property type="entry name" value="ABC_tran"/>
    <property type="match status" value="2"/>
</dbReference>
<keyword evidence="6" id="KW-1185">Reference proteome</keyword>
<dbReference type="InterPro" id="IPR017871">
    <property type="entry name" value="ABC_transporter-like_CS"/>
</dbReference>
<keyword evidence="3" id="KW-0175">Coiled coil</keyword>
<protein>
    <submittedName>
        <fullName evidence="5">ABC-F family ATP-binding cassette domain-containing protein</fullName>
    </submittedName>
</protein>
<dbReference type="InterPro" id="IPR037118">
    <property type="entry name" value="Val-tRNA_synth_C_sf"/>
</dbReference>
<dbReference type="Gene3D" id="3.40.50.300">
    <property type="entry name" value="P-loop containing nucleotide triphosphate hydrolases"/>
    <property type="match status" value="2"/>
</dbReference>
<dbReference type="Proteomes" id="UP001611075">
    <property type="component" value="Unassembled WGS sequence"/>
</dbReference>
<name>A0ABW7SUM3_9ACTN</name>
<feature type="domain" description="ABC transporter" evidence="4">
    <location>
        <begin position="292"/>
        <end position="511"/>
    </location>
</feature>
<dbReference type="SUPFAM" id="SSF52540">
    <property type="entry name" value="P-loop containing nucleoside triphosphate hydrolases"/>
    <property type="match status" value="2"/>
</dbReference>
<evidence type="ECO:0000256" key="1">
    <source>
        <dbReference type="ARBA" id="ARBA00022741"/>
    </source>
</evidence>